<organism evidence="1">
    <name type="scientific">Aphanomyces astaci</name>
    <name type="common">Crayfish plague agent</name>
    <dbReference type="NCBI Taxonomy" id="112090"/>
    <lineage>
        <taxon>Eukaryota</taxon>
        <taxon>Sar</taxon>
        <taxon>Stramenopiles</taxon>
        <taxon>Oomycota</taxon>
        <taxon>Saprolegniomycetes</taxon>
        <taxon>Saprolegniales</taxon>
        <taxon>Verrucalvaceae</taxon>
        <taxon>Aphanomyces</taxon>
    </lineage>
</organism>
<sequence length="160" mass="17641">MSRIKKRNLAGYVPSPESMCNPLELVNIRTWGGASDVDMPHASHHKTLEMAGRYKQDAQSLLEIARNQRWRSVYVANLQAAAGVNVDCSTDTLPTLAANFFDDMVKAGHLAEADLSNPIVVANACLENTRGWDLKTEVEELQKQLESRLCGRRSAFGPAT</sequence>
<name>W4F9P8_APHAT</name>
<dbReference type="RefSeq" id="XP_009846975.1">
    <property type="nucleotide sequence ID" value="XM_009848673.1"/>
</dbReference>
<dbReference type="VEuPathDB" id="FungiDB:H257_19534"/>
<reference evidence="1" key="1">
    <citation type="submission" date="2013-12" db="EMBL/GenBank/DDBJ databases">
        <title>The Genome Sequence of Aphanomyces astaci APO3.</title>
        <authorList>
            <consortium name="The Broad Institute Genomics Platform"/>
            <person name="Russ C."/>
            <person name="Tyler B."/>
            <person name="van West P."/>
            <person name="Dieguez-Uribeondo J."/>
            <person name="Young S.K."/>
            <person name="Zeng Q."/>
            <person name="Gargeya S."/>
            <person name="Fitzgerald M."/>
            <person name="Abouelleil A."/>
            <person name="Alvarado L."/>
            <person name="Chapman S.B."/>
            <person name="Gainer-Dewar J."/>
            <person name="Goldberg J."/>
            <person name="Griggs A."/>
            <person name="Gujja S."/>
            <person name="Hansen M."/>
            <person name="Howarth C."/>
            <person name="Imamovic A."/>
            <person name="Ireland A."/>
            <person name="Larimer J."/>
            <person name="McCowan C."/>
            <person name="Murphy C."/>
            <person name="Pearson M."/>
            <person name="Poon T.W."/>
            <person name="Priest M."/>
            <person name="Roberts A."/>
            <person name="Saif S."/>
            <person name="Shea T."/>
            <person name="Sykes S."/>
            <person name="Wortman J."/>
            <person name="Nusbaum C."/>
            <person name="Birren B."/>
        </authorList>
    </citation>
    <scope>NUCLEOTIDE SEQUENCE [LARGE SCALE GENOMIC DNA]</scope>
    <source>
        <strain evidence="1">APO3</strain>
    </source>
</reference>
<dbReference type="GeneID" id="20821530"/>
<dbReference type="AlphaFoldDB" id="W4F9P8"/>
<accession>W4F9P8</accession>
<protein>
    <submittedName>
        <fullName evidence="1">Uncharacterized protein</fullName>
    </submittedName>
</protein>
<evidence type="ECO:0000313" key="1">
    <source>
        <dbReference type="EMBL" id="ETV63541.1"/>
    </source>
</evidence>
<gene>
    <name evidence="1" type="ORF">H257_19534</name>
</gene>
<dbReference type="EMBL" id="KI913865">
    <property type="protein sequence ID" value="ETV63541.1"/>
    <property type="molecule type" value="Genomic_DNA"/>
</dbReference>
<proteinExistence type="predicted"/>